<evidence type="ECO:0000256" key="5">
    <source>
        <dbReference type="ARBA" id="ARBA00022723"/>
    </source>
</evidence>
<dbReference type="PANTHER" id="PTHR11733:SF167">
    <property type="entry name" value="FI17812P1-RELATED"/>
    <property type="match status" value="1"/>
</dbReference>
<feature type="domain" description="Peptidase M13 N-terminal" evidence="11">
    <location>
        <begin position="46"/>
        <end position="394"/>
    </location>
</feature>
<evidence type="ECO:0000259" key="11">
    <source>
        <dbReference type="Pfam" id="PF05649"/>
    </source>
</evidence>
<keyword evidence="8" id="KW-0482">Metalloprotease</keyword>
<evidence type="ECO:0000256" key="2">
    <source>
        <dbReference type="ARBA" id="ARBA00004401"/>
    </source>
</evidence>
<feature type="chain" id="PRO_5044560463" description="Peptidase family M13" evidence="9">
    <location>
        <begin position="22"/>
        <end position="658"/>
    </location>
</feature>
<dbReference type="VEuPathDB" id="VectorBase:MDOA005633"/>
<evidence type="ECO:0000256" key="3">
    <source>
        <dbReference type="ARBA" id="ARBA00007357"/>
    </source>
</evidence>
<evidence type="ECO:0000313" key="12">
    <source>
        <dbReference type="EnsemblMetazoa" id="MDOA005633-PA"/>
    </source>
</evidence>
<dbReference type="GO" id="GO:0004222">
    <property type="term" value="F:metalloendopeptidase activity"/>
    <property type="evidence" value="ECO:0007669"/>
    <property type="project" value="InterPro"/>
</dbReference>
<dbReference type="InterPro" id="IPR008753">
    <property type="entry name" value="Peptidase_M13_N"/>
</dbReference>
<feature type="signal peptide" evidence="9">
    <location>
        <begin position="1"/>
        <end position="21"/>
    </location>
</feature>
<protein>
    <recommendedName>
        <fullName evidence="13">Peptidase family M13</fullName>
    </recommendedName>
</protein>
<accession>A0A1I8MJQ6</accession>
<evidence type="ECO:0000256" key="9">
    <source>
        <dbReference type="SAM" id="SignalP"/>
    </source>
</evidence>
<dbReference type="GO" id="GO:0046872">
    <property type="term" value="F:metal ion binding"/>
    <property type="evidence" value="ECO:0007669"/>
    <property type="project" value="UniProtKB-KW"/>
</dbReference>
<dbReference type="GO" id="GO:0016485">
    <property type="term" value="P:protein processing"/>
    <property type="evidence" value="ECO:0007669"/>
    <property type="project" value="TreeGrafter"/>
</dbReference>
<name>A0A1I8MJQ6_MUSDO</name>
<evidence type="ECO:0008006" key="13">
    <source>
        <dbReference type="Google" id="ProtNLM"/>
    </source>
</evidence>
<dbReference type="eggNOG" id="KOG3624">
    <property type="taxonomic scope" value="Eukaryota"/>
</dbReference>
<gene>
    <name evidence="12" type="primary">101899603</name>
</gene>
<dbReference type="Pfam" id="PF01431">
    <property type="entry name" value="Peptidase_M13"/>
    <property type="match status" value="1"/>
</dbReference>
<dbReference type="CDD" id="cd08662">
    <property type="entry name" value="M13"/>
    <property type="match status" value="1"/>
</dbReference>
<dbReference type="OrthoDB" id="7842934at2759"/>
<dbReference type="AlphaFoldDB" id="A0A1I8MJQ6"/>
<dbReference type="InterPro" id="IPR018497">
    <property type="entry name" value="Peptidase_M13_C"/>
</dbReference>
<dbReference type="Gene3D" id="1.10.1380.10">
    <property type="entry name" value="Neutral endopeptidase , domain2"/>
    <property type="match status" value="1"/>
</dbReference>
<keyword evidence="6" id="KW-0378">Hydrolase</keyword>
<dbReference type="GO" id="GO:0005886">
    <property type="term" value="C:plasma membrane"/>
    <property type="evidence" value="ECO:0007669"/>
    <property type="project" value="UniProtKB-SubCell"/>
</dbReference>
<dbReference type="InterPro" id="IPR042089">
    <property type="entry name" value="Peptidase_M13_dom_2"/>
</dbReference>
<feature type="domain" description="Peptidase M13 C-terminal" evidence="10">
    <location>
        <begin position="464"/>
        <end position="654"/>
    </location>
</feature>
<dbReference type="InterPro" id="IPR024079">
    <property type="entry name" value="MetalloPept_cat_dom_sf"/>
</dbReference>
<dbReference type="PANTHER" id="PTHR11733">
    <property type="entry name" value="ZINC METALLOPROTEASE FAMILY M13 NEPRILYSIN-RELATED"/>
    <property type="match status" value="1"/>
</dbReference>
<evidence type="ECO:0000256" key="8">
    <source>
        <dbReference type="ARBA" id="ARBA00023049"/>
    </source>
</evidence>
<reference evidence="12" key="1">
    <citation type="submission" date="2020-05" db="UniProtKB">
        <authorList>
            <consortium name="EnsemblMetazoa"/>
        </authorList>
    </citation>
    <scope>IDENTIFICATION</scope>
    <source>
        <strain evidence="12">Aabys</strain>
    </source>
</reference>
<dbReference type="Pfam" id="PF05649">
    <property type="entry name" value="Peptidase_M13_N"/>
    <property type="match status" value="1"/>
</dbReference>
<organism evidence="12">
    <name type="scientific">Musca domestica</name>
    <name type="common">House fly</name>
    <dbReference type="NCBI Taxonomy" id="7370"/>
    <lineage>
        <taxon>Eukaryota</taxon>
        <taxon>Metazoa</taxon>
        <taxon>Ecdysozoa</taxon>
        <taxon>Arthropoda</taxon>
        <taxon>Hexapoda</taxon>
        <taxon>Insecta</taxon>
        <taxon>Pterygota</taxon>
        <taxon>Neoptera</taxon>
        <taxon>Endopterygota</taxon>
        <taxon>Diptera</taxon>
        <taxon>Brachycera</taxon>
        <taxon>Muscomorpha</taxon>
        <taxon>Muscoidea</taxon>
        <taxon>Muscidae</taxon>
        <taxon>Musca</taxon>
    </lineage>
</organism>
<dbReference type="EnsemblMetazoa" id="MDOA005633-RA">
    <property type="protein sequence ID" value="MDOA005633-PA"/>
    <property type="gene ID" value="MDOA005633"/>
</dbReference>
<dbReference type="PRINTS" id="PR00786">
    <property type="entry name" value="NEPRILYSIN"/>
</dbReference>
<keyword evidence="5" id="KW-0479">Metal-binding</keyword>
<evidence type="ECO:0000259" key="10">
    <source>
        <dbReference type="Pfam" id="PF01431"/>
    </source>
</evidence>
<dbReference type="SUPFAM" id="SSF55486">
    <property type="entry name" value="Metalloproteases ('zincins'), catalytic domain"/>
    <property type="match status" value="1"/>
</dbReference>
<dbReference type="RefSeq" id="XP_005189464.2">
    <property type="nucleotide sequence ID" value="XM_005189407.4"/>
</dbReference>
<proteinExistence type="inferred from homology"/>
<dbReference type="VEuPathDB" id="VectorBase:MDOMA2_000656"/>
<keyword evidence="9" id="KW-0732">Signal</keyword>
<sequence>MKLPNSTFWLLLTLPLMVTEATHQPSYINRRQQKLIESSMDLNADPCTDYYQYACGKWADHVDGAGSKFYETLTMLDYQVNRELANHMDRLRLRHGPRFVRKAYEYYRSCFDVESYKPLEYLRWMKIHENLKWPMLWADPKNNVEFDWVQTLAVMRRYGMNGVLVEEIVYQKKDDPSRLTVDLDKPVEGGGFVAMAERNLKVLIETLDIPMNSRTFKKLWKEISDFEELLLRLDDIPDEEGSRLITVRELPLPWLKKYLRIVLQQSSLDPDMELYIQNIPYLEALDALLKEYDNRFICKYLEIRFLWHLNLKGPEDFSKEDCLSSTRSLLPMAMHWIYEQKNPEILQESTKIRELFNNLVKEFKQQLEQNNHGFNETILSYLLNKLDHIQLKIGNLPRIDTVPVLERHYANLTLNVSDFYGNHLKLLAFSVQSLHLGNNNTLSTNASHYFHLESYETGSSSSPYFIQRSNIVIIPVTALKTPIYHPSYEDIYKYSSLGFLLAHEILHGFDYTGLEVDISGKLNTPQYNNILANTNFDNNYQCLRKLNPYVIDEKIADISGLRYAYNTFFNLQPEALNRTRQIYGMSMSLKKLFFLNFAQFFCGVTTSDTEDAISTSEHGMDSDRVNDALAHFPEFAKEYNCGEKSRLQTPRSCNLWRR</sequence>
<evidence type="ECO:0000256" key="7">
    <source>
        <dbReference type="ARBA" id="ARBA00022833"/>
    </source>
</evidence>
<keyword evidence="4" id="KW-0645">Protease</keyword>
<comment type="similarity">
    <text evidence="3">Belongs to the peptidase M13 family.</text>
</comment>
<comment type="subcellular location">
    <subcellularLocation>
        <location evidence="2">Cell membrane</location>
        <topology evidence="2">Single-pass type II membrane protein</topology>
    </subcellularLocation>
</comment>
<evidence type="ECO:0000256" key="1">
    <source>
        <dbReference type="ARBA" id="ARBA00001947"/>
    </source>
</evidence>
<dbReference type="InterPro" id="IPR000718">
    <property type="entry name" value="Peptidase_M13"/>
</dbReference>
<keyword evidence="7" id="KW-0862">Zinc</keyword>
<dbReference type="KEGG" id="mde:101899603"/>
<evidence type="ECO:0000256" key="4">
    <source>
        <dbReference type="ARBA" id="ARBA00022670"/>
    </source>
</evidence>
<dbReference type="PROSITE" id="PS51885">
    <property type="entry name" value="NEPRILYSIN"/>
    <property type="match status" value="1"/>
</dbReference>
<comment type="cofactor">
    <cofactor evidence="1">
        <name>Zn(2+)</name>
        <dbReference type="ChEBI" id="CHEBI:29105"/>
    </cofactor>
</comment>
<evidence type="ECO:0000256" key="6">
    <source>
        <dbReference type="ARBA" id="ARBA00022801"/>
    </source>
</evidence>
<dbReference type="Gene3D" id="3.40.390.10">
    <property type="entry name" value="Collagenase (Catalytic Domain)"/>
    <property type="match status" value="1"/>
</dbReference>